<dbReference type="SMART" id="SM00248">
    <property type="entry name" value="ANK"/>
    <property type="match status" value="2"/>
</dbReference>
<sequence length="354" mass="38324">MDADKHDDGGGGSLCRDFSPLLEFSASDDLHSFKRFVEDEGLQDVNEPGLWYGRRIGSNKMGLEVRTPLMIAALYGSKSVLSYILETLPSEDDVINKPCGSDGATALHCAAAAGNSDVVKLLLRASADPNSLNAAGNRPADLIIGRRNSLERLLGVEIGSSLPDEIDVLSTATPKKEYPIDLTLPDIKNGIYGTDEFRMYSFKDMKLKLRSTYPAAFPSSPAMDQTGFNNNSGRAAAFAKRSQSFVGRSSVNHHPIGFPTSPGKLSDWGSPDGKLEWKIQGEELSRFRKSASFAYRSSSNGNFGEPDLGSGMRSGQMGVGGPNQQQGHPDIGIPEMQPAWMEQFYSETEQMVAS</sequence>
<feature type="region of interest" description="Disordered" evidence="5">
    <location>
        <begin position="298"/>
        <end position="326"/>
    </location>
</feature>
<name>I6YHY3_LINUS</name>
<dbReference type="Pfam" id="PF12796">
    <property type="entry name" value="Ank_2"/>
    <property type="match status" value="1"/>
</dbReference>
<dbReference type="PROSITE" id="PS50297">
    <property type="entry name" value="ANK_REP_REGION"/>
    <property type="match status" value="1"/>
</dbReference>
<dbReference type="GO" id="GO:0008270">
    <property type="term" value="F:zinc ion binding"/>
    <property type="evidence" value="ECO:0007669"/>
    <property type="project" value="UniProtKB-KW"/>
</dbReference>
<keyword evidence="1" id="KW-0479">Metal-binding</keyword>
<dbReference type="AlphaFoldDB" id="I6YHY3"/>
<dbReference type="PROSITE" id="PS50088">
    <property type="entry name" value="ANK_REPEAT"/>
    <property type="match status" value="1"/>
</dbReference>
<dbReference type="PANTHER" id="PTHR14493:SF87">
    <property type="entry name" value="ZINC FINGER CCCH DOMAIN-CONTAINING PROTEIN 66"/>
    <property type="match status" value="1"/>
</dbReference>
<dbReference type="SUPFAM" id="SSF48403">
    <property type="entry name" value="Ankyrin repeat"/>
    <property type="match status" value="1"/>
</dbReference>
<evidence type="ECO:0000256" key="4">
    <source>
        <dbReference type="PROSITE-ProRule" id="PRU00023"/>
    </source>
</evidence>
<evidence type="ECO:0000256" key="1">
    <source>
        <dbReference type="ARBA" id="ARBA00022723"/>
    </source>
</evidence>
<dbReference type="EMBL" id="JX174446">
    <property type="protein sequence ID" value="AFN53676.1"/>
    <property type="molecule type" value="Genomic_DNA"/>
</dbReference>
<evidence type="ECO:0000313" key="6">
    <source>
        <dbReference type="EMBL" id="AFN53676.1"/>
    </source>
</evidence>
<dbReference type="InterPro" id="IPR036770">
    <property type="entry name" value="Ankyrin_rpt-contain_sf"/>
</dbReference>
<dbReference type="PANTHER" id="PTHR14493">
    <property type="entry name" value="UNKEMPT FAMILY MEMBER"/>
    <property type="match status" value="1"/>
</dbReference>
<dbReference type="Gene3D" id="1.25.40.20">
    <property type="entry name" value="Ankyrin repeat-containing domain"/>
    <property type="match status" value="1"/>
</dbReference>
<keyword evidence="2" id="KW-0863">Zinc-finger</keyword>
<dbReference type="InterPro" id="IPR045234">
    <property type="entry name" value="Unkempt-like"/>
</dbReference>
<evidence type="ECO:0000256" key="5">
    <source>
        <dbReference type="SAM" id="MobiDB-lite"/>
    </source>
</evidence>
<reference evidence="6" key="1">
    <citation type="journal article" date="2012" name="Plant J.">
        <title>The genome of flax (Linum usitatissimum) assembled de novo from short shotgun sequence reads.</title>
        <authorList>
            <person name="Wang Z."/>
            <person name="Hobson N."/>
            <person name="Galindo L."/>
            <person name="Zhu S."/>
            <person name="Shi D."/>
            <person name="McDill J."/>
            <person name="Yang L."/>
            <person name="Hawkins S."/>
            <person name="Neutelings G."/>
            <person name="Datla R."/>
            <person name="Lambert G."/>
            <person name="Galbraith D.W."/>
            <person name="Grassa C.J."/>
            <person name="Geraldes A."/>
            <person name="Cronk Q.C."/>
            <person name="Cullis C."/>
            <person name="Dash P.K."/>
            <person name="Kumar P.A."/>
            <person name="Cloutier S."/>
            <person name="Sharpe A.G."/>
            <person name="Wong G.K."/>
            <person name="Wang J."/>
            <person name="Deyholos M.K."/>
        </authorList>
    </citation>
    <scope>NUCLEOTIDE SEQUENCE</scope>
</reference>
<protein>
    <submittedName>
        <fullName evidence="6">Ankyrin repeat domain-containing protein</fullName>
    </submittedName>
</protein>
<evidence type="ECO:0000256" key="3">
    <source>
        <dbReference type="ARBA" id="ARBA00022833"/>
    </source>
</evidence>
<dbReference type="InterPro" id="IPR002110">
    <property type="entry name" value="Ankyrin_rpt"/>
</dbReference>
<accession>I6YHY3</accession>
<feature type="repeat" description="ANK" evidence="4">
    <location>
        <begin position="102"/>
        <end position="134"/>
    </location>
</feature>
<evidence type="ECO:0000256" key="2">
    <source>
        <dbReference type="ARBA" id="ARBA00022771"/>
    </source>
</evidence>
<proteinExistence type="predicted"/>
<keyword evidence="3" id="KW-0862">Zinc</keyword>
<keyword evidence="4" id="KW-0040">ANK repeat</keyword>
<organism evidence="6">
    <name type="scientific">Linum usitatissimum</name>
    <name type="common">Flax</name>
    <name type="synonym">Linum humile</name>
    <dbReference type="NCBI Taxonomy" id="4006"/>
    <lineage>
        <taxon>Eukaryota</taxon>
        <taxon>Viridiplantae</taxon>
        <taxon>Streptophyta</taxon>
        <taxon>Embryophyta</taxon>
        <taxon>Tracheophyta</taxon>
        <taxon>Spermatophyta</taxon>
        <taxon>Magnoliopsida</taxon>
        <taxon>eudicotyledons</taxon>
        <taxon>Gunneridae</taxon>
        <taxon>Pentapetalae</taxon>
        <taxon>rosids</taxon>
        <taxon>fabids</taxon>
        <taxon>Malpighiales</taxon>
        <taxon>Linaceae</taxon>
        <taxon>Linum</taxon>
    </lineage>
</organism>